<dbReference type="AlphaFoldDB" id="A0A9W7E5R8"/>
<evidence type="ECO:0000313" key="3">
    <source>
        <dbReference type="Proteomes" id="UP001165085"/>
    </source>
</evidence>
<feature type="transmembrane region" description="Helical" evidence="1">
    <location>
        <begin position="139"/>
        <end position="158"/>
    </location>
</feature>
<proteinExistence type="predicted"/>
<reference evidence="3" key="1">
    <citation type="journal article" date="2023" name="Commun. Biol.">
        <title>Genome analysis of Parmales, the sister group of diatoms, reveals the evolutionary specialization of diatoms from phago-mixotrophs to photoautotrophs.</title>
        <authorList>
            <person name="Ban H."/>
            <person name="Sato S."/>
            <person name="Yoshikawa S."/>
            <person name="Yamada K."/>
            <person name="Nakamura Y."/>
            <person name="Ichinomiya M."/>
            <person name="Sato N."/>
            <person name="Blanc-Mathieu R."/>
            <person name="Endo H."/>
            <person name="Kuwata A."/>
            <person name="Ogata H."/>
        </authorList>
    </citation>
    <scope>NUCLEOTIDE SEQUENCE [LARGE SCALE GENOMIC DNA]</scope>
    <source>
        <strain evidence="3">NIES 3701</strain>
    </source>
</reference>
<evidence type="ECO:0008006" key="4">
    <source>
        <dbReference type="Google" id="ProtNLM"/>
    </source>
</evidence>
<dbReference type="Proteomes" id="UP001165085">
    <property type="component" value="Unassembled WGS sequence"/>
</dbReference>
<evidence type="ECO:0000256" key="1">
    <source>
        <dbReference type="SAM" id="Phobius"/>
    </source>
</evidence>
<protein>
    <recommendedName>
        <fullName evidence="4">Transmembrane protein</fullName>
    </recommendedName>
</protein>
<keyword evidence="1" id="KW-1133">Transmembrane helix</keyword>
<dbReference type="EMBL" id="BRXY01000085">
    <property type="protein sequence ID" value="GMH63508.1"/>
    <property type="molecule type" value="Genomic_DNA"/>
</dbReference>
<feature type="transmembrane region" description="Helical" evidence="1">
    <location>
        <begin position="51"/>
        <end position="74"/>
    </location>
</feature>
<evidence type="ECO:0000313" key="2">
    <source>
        <dbReference type="EMBL" id="GMH63508.1"/>
    </source>
</evidence>
<organism evidence="2 3">
    <name type="scientific">Triparma strigata</name>
    <dbReference type="NCBI Taxonomy" id="1606541"/>
    <lineage>
        <taxon>Eukaryota</taxon>
        <taxon>Sar</taxon>
        <taxon>Stramenopiles</taxon>
        <taxon>Ochrophyta</taxon>
        <taxon>Bolidophyceae</taxon>
        <taxon>Parmales</taxon>
        <taxon>Triparmaceae</taxon>
        <taxon>Triparma</taxon>
    </lineage>
</organism>
<feature type="transmembrane region" description="Helical" evidence="1">
    <location>
        <begin position="106"/>
        <end position="127"/>
    </location>
</feature>
<feature type="transmembrane region" description="Helical" evidence="1">
    <location>
        <begin position="6"/>
        <end position="30"/>
    </location>
</feature>
<dbReference type="OrthoDB" id="193098at2759"/>
<accession>A0A9W7E5R8</accession>
<feature type="transmembrane region" description="Helical" evidence="1">
    <location>
        <begin position="80"/>
        <end position="99"/>
    </location>
</feature>
<gene>
    <name evidence="2" type="ORF">TrST_g3159</name>
</gene>
<sequence length="190" mass="21188">MSLTYYVGFGFGFTIITSVSLLIIFYLLSYKWRTHGHILFSMEDRKVVESCATVAGILGFTNLATAVLLLVYVVEGEIGHVLEVEVIVYYVGLFCWAGVGVDLKKIGGLIVPCVGAGALLCCEMYGLEDFREPKNGLYVWMYLYLVGGLGMIGVSSHWRTRENLIKKVHKAEKQIKTAKRFFFFGSADTV</sequence>
<keyword evidence="3" id="KW-1185">Reference proteome</keyword>
<keyword evidence="1" id="KW-0472">Membrane</keyword>
<keyword evidence="1" id="KW-0812">Transmembrane</keyword>
<comment type="caution">
    <text evidence="2">The sequence shown here is derived from an EMBL/GenBank/DDBJ whole genome shotgun (WGS) entry which is preliminary data.</text>
</comment>
<name>A0A9W7E5R8_9STRA</name>